<comment type="caution">
    <text evidence="2">The sequence shown here is derived from an EMBL/GenBank/DDBJ whole genome shotgun (WGS) entry which is preliminary data.</text>
</comment>
<feature type="region of interest" description="Disordered" evidence="1">
    <location>
        <begin position="328"/>
        <end position="350"/>
    </location>
</feature>
<proteinExistence type="predicted"/>
<feature type="region of interest" description="Disordered" evidence="1">
    <location>
        <begin position="35"/>
        <end position="148"/>
    </location>
</feature>
<feature type="compositionally biased region" description="Polar residues" evidence="1">
    <location>
        <begin position="55"/>
        <end position="72"/>
    </location>
</feature>
<feature type="region of interest" description="Disordered" evidence="1">
    <location>
        <begin position="253"/>
        <end position="305"/>
    </location>
</feature>
<evidence type="ECO:0000256" key="1">
    <source>
        <dbReference type="SAM" id="MobiDB-lite"/>
    </source>
</evidence>
<accession>A0A835Y3I1</accession>
<protein>
    <submittedName>
        <fullName evidence="2">Uncharacterized protein</fullName>
    </submittedName>
</protein>
<gene>
    <name evidence="2" type="ORF">HYH03_006559</name>
</gene>
<feature type="compositionally biased region" description="Polar residues" evidence="1">
    <location>
        <begin position="204"/>
        <end position="221"/>
    </location>
</feature>
<keyword evidence="3" id="KW-1185">Reference proteome</keyword>
<dbReference type="AlphaFoldDB" id="A0A835Y3I1"/>
<reference evidence="2" key="1">
    <citation type="journal article" date="2020" name="bioRxiv">
        <title>Comparative genomics of Chlamydomonas.</title>
        <authorList>
            <person name="Craig R.J."/>
            <person name="Hasan A.R."/>
            <person name="Ness R.W."/>
            <person name="Keightley P.D."/>
        </authorList>
    </citation>
    <scope>NUCLEOTIDE SEQUENCE</scope>
    <source>
        <strain evidence="2">CCAP 11/70</strain>
    </source>
</reference>
<dbReference type="Proteomes" id="UP000612055">
    <property type="component" value="Unassembled WGS sequence"/>
</dbReference>
<sequence length="511" mass="51577">MTAAAERLVAALDALRALERSIDEGCLLAGPAVDATPLQAPLPSPHRPSEAPQPAASTSPDLPSSTGPSQPISLEPPGYAAPTEKALRAQAEARRRRVHSTLQQRTGPAARRPAWVAAEYANQEFSEPLRSCRSQPTESLSPSAREHRQVAARLPAGFASQVAQELAEEQAALGSRLEALAAAAASARVVHTPPVKGRPASASALASTPIHSRHASGSSTGPQGGPKAGFEATLAAWSPFSDGVAAPGMTARQLQTPPTVPRPTAARLEPPPTQRRPAPELGQGQGQGQGSGSAPVTPQAPGFGLAATSGAAAGLEARAMGAGAGTARRRLDFGPAPASLGPSTSWPHGPPAGFERSGVAAVTRGAVSPAEAAAEALAEARRHAAAGNAVGSAAALGALRSMFGAREAAAPGAGPGPGAGEALAAARAPSTSAAAAWSEPVRLLEAGSAHKFADCRFGRGPLAQQAYGSMWKQYEYDASHIGHRERLRAGMADLNAELAANWAAMVAAGAV</sequence>
<organism evidence="2 3">
    <name type="scientific">Edaphochlamys debaryana</name>
    <dbReference type="NCBI Taxonomy" id="47281"/>
    <lineage>
        <taxon>Eukaryota</taxon>
        <taxon>Viridiplantae</taxon>
        <taxon>Chlorophyta</taxon>
        <taxon>core chlorophytes</taxon>
        <taxon>Chlorophyceae</taxon>
        <taxon>CS clade</taxon>
        <taxon>Chlamydomonadales</taxon>
        <taxon>Chlamydomonadales incertae sedis</taxon>
        <taxon>Edaphochlamys</taxon>
    </lineage>
</organism>
<name>A0A835Y3I1_9CHLO</name>
<feature type="region of interest" description="Disordered" evidence="1">
    <location>
        <begin position="193"/>
        <end position="229"/>
    </location>
</feature>
<evidence type="ECO:0000313" key="3">
    <source>
        <dbReference type="Proteomes" id="UP000612055"/>
    </source>
</evidence>
<dbReference type="EMBL" id="JAEHOE010000025">
    <property type="protein sequence ID" value="KAG2495286.1"/>
    <property type="molecule type" value="Genomic_DNA"/>
</dbReference>
<evidence type="ECO:0000313" key="2">
    <source>
        <dbReference type="EMBL" id="KAG2495286.1"/>
    </source>
</evidence>
<feature type="compositionally biased region" description="Polar residues" evidence="1">
    <location>
        <begin position="132"/>
        <end position="142"/>
    </location>
</feature>